<dbReference type="AlphaFoldDB" id="A0A317F813"/>
<organism evidence="2 3">
    <name type="scientific">Falsiroseomonas bella</name>
    <dbReference type="NCBI Taxonomy" id="2184016"/>
    <lineage>
        <taxon>Bacteria</taxon>
        <taxon>Pseudomonadati</taxon>
        <taxon>Pseudomonadota</taxon>
        <taxon>Alphaproteobacteria</taxon>
        <taxon>Acetobacterales</taxon>
        <taxon>Roseomonadaceae</taxon>
        <taxon>Falsiroseomonas</taxon>
    </lineage>
</organism>
<dbReference type="RefSeq" id="WP_109873004.1">
    <property type="nucleotide sequence ID" value="NZ_QGNA01000006.1"/>
</dbReference>
<evidence type="ECO:0000259" key="1">
    <source>
        <dbReference type="Pfam" id="PF09343"/>
    </source>
</evidence>
<sequence length="209" mass="22997">MAFDDVRFPDRIALGAEGGPTFATVITTSTGGHEQRQANWAEARRRYNVATGIKQRADVETLLAFYIARRGQLRGFRFKDWSDYLLPRQPIGMTDGSQATFQITKVYSSGGEQVARRITRPVAGTVRCWVAGIERSLGPGSAQFQVNVATGVITLGTALRAPEDQVVEASCEFDVPARFDTDALSLTLRTHDVGEWSSIPVVELRDFAE</sequence>
<evidence type="ECO:0000313" key="3">
    <source>
        <dbReference type="Proteomes" id="UP000245765"/>
    </source>
</evidence>
<dbReference type="InterPro" id="IPR011740">
    <property type="entry name" value="DUF2460"/>
</dbReference>
<protein>
    <submittedName>
        <fullName evidence="2">TIGR02217 family protein</fullName>
    </submittedName>
</protein>
<reference evidence="3" key="1">
    <citation type="submission" date="2018-05" db="EMBL/GenBank/DDBJ databases">
        <authorList>
            <person name="Du Z."/>
            <person name="Wang X."/>
        </authorList>
    </citation>
    <scope>NUCLEOTIDE SEQUENCE [LARGE SCALE GENOMIC DNA]</scope>
    <source>
        <strain evidence="3">CQN31</strain>
    </source>
</reference>
<dbReference type="Pfam" id="PF09343">
    <property type="entry name" value="DUF2460"/>
    <property type="match status" value="1"/>
</dbReference>
<keyword evidence="3" id="KW-1185">Reference proteome</keyword>
<name>A0A317F813_9PROT</name>
<dbReference type="Proteomes" id="UP000245765">
    <property type="component" value="Unassembled WGS sequence"/>
</dbReference>
<proteinExistence type="predicted"/>
<comment type="caution">
    <text evidence="2">The sequence shown here is derived from an EMBL/GenBank/DDBJ whole genome shotgun (WGS) entry which is preliminary data.</text>
</comment>
<accession>A0A317F813</accession>
<evidence type="ECO:0000313" key="2">
    <source>
        <dbReference type="EMBL" id="PWS34553.1"/>
    </source>
</evidence>
<gene>
    <name evidence="2" type="ORF">DFH01_23710</name>
</gene>
<dbReference type="NCBIfam" id="TIGR02217">
    <property type="entry name" value="chp_TIGR02217"/>
    <property type="match status" value="1"/>
</dbReference>
<feature type="domain" description="DUF2460" evidence="1">
    <location>
        <begin position="4"/>
        <end position="205"/>
    </location>
</feature>
<dbReference type="EMBL" id="QGNA01000006">
    <property type="protein sequence ID" value="PWS34553.1"/>
    <property type="molecule type" value="Genomic_DNA"/>
</dbReference>
<dbReference type="OrthoDB" id="1685145at2"/>